<keyword evidence="6" id="KW-0378">Hydrolase</keyword>
<dbReference type="InterPro" id="IPR050202">
    <property type="entry name" value="Cyt/Deoxycyt_deaminase"/>
</dbReference>
<feature type="binding site" evidence="11">
    <location>
        <begin position="200"/>
        <end position="206"/>
    </location>
    <ligand>
        <name>substrate</name>
    </ligand>
</feature>
<dbReference type="PROSITE" id="PS00903">
    <property type="entry name" value="CYT_DCMP_DEAMINASES_1"/>
    <property type="match status" value="1"/>
</dbReference>
<dbReference type="SUPFAM" id="SSF53927">
    <property type="entry name" value="Cytidine deaminase-like"/>
    <property type="match status" value="1"/>
</dbReference>
<dbReference type="Proteomes" id="UP001175271">
    <property type="component" value="Unassembled WGS sequence"/>
</dbReference>
<evidence type="ECO:0000256" key="12">
    <source>
        <dbReference type="PIRSR" id="PIRSR606262-3"/>
    </source>
</evidence>
<dbReference type="GO" id="GO:0055086">
    <property type="term" value="P:nucleobase-containing small molecule metabolic process"/>
    <property type="evidence" value="ECO:0007669"/>
    <property type="project" value="UniProtKB-ARBA"/>
</dbReference>
<dbReference type="PANTHER" id="PTHR11644">
    <property type="entry name" value="CYTIDINE DEAMINASE"/>
    <property type="match status" value="1"/>
</dbReference>
<evidence type="ECO:0000256" key="10">
    <source>
        <dbReference type="PIRSR" id="PIRSR606262-1"/>
    </source>
</evidence>
<comment type="caution">
    <text evidence="14">The sequence shown here is derived from an EMBL/GenBank/DDBJ whole genome shotgun (WGS) entry which is preliminary data.</text>
</comment>
<dbReference type="FunFam" id="3.40.140.10:FF:000008">
    <property type="entry name" value="Cytidine deaminase"/>
    <property type="match status" value="1"/>
</dbReference>
<dbReference type="GO" id="GO:0005829">
    <property type="term" value="C:cytosol"/>
    <property type="evidence" value="ECO:0007669"/>
    <property type="project" value="TreeGrafter"/>
</dbReference>
<keyword evidence="7 12" id="KW-0862">Zinc</keyword>
<dbReference type="PANTHER" id="PTHR11644:SF2">
    <property type="entry name" value="CYTIDINE DEAMINASE"/>
    <property type="match status" value="1"/>
</dbReference>
<name>A0AA39H3W4_9BILA</name>
<dbReference type="Pfam" id="PF00383">
    <property type="entry name" value="dCMP_cyt_deam_1"/>
    <property type="match status" value="1"/>
</dbReference>
<evidence type="ECO:0000256" key="3">
    <source>
        <dbReference type="ARBA" id="ARBA00006576"/>
    </source>
</evidence>
<dbReference type="InterPro" id="IPR006262">
    <property type="entry name" value="Cyt_deam_tetra"/>
</dbReference>
<feature type="binding site" evidence="12">
    <location>
        <position position="244"/>
    </location>
    <ligand>
        <name>Zn(2+)</name>
        <dbReference type="ChEBI" id="CHEBI:29105"/>
        <note>catalytic</note>
    </ligand>
</feature>
<evidence type="ECO:0000256" key="2">
    <source>
        <dbReference type="ARBA" id="ARBA00003949"/>
    </source>
</evidence>
<dbReference type="EMBL" id="JAUCMV010000005">
    <property type="protein sequence ID" value="KAK0398279.1"/>
    <property type="molecule type" value="Genomic_DNA"/>
</dbReference>
<evidence type="ECO:0000259" key="13">
    <source>
        <dbReference type="PROSITE" id="PS51747"/>
    </source>
</evidence>
<feature type="binding site" evidence="12">
    <location>
        <position position="211"/>
    </location>
    <ligand>
        <name>Zn(2+)</name>
        <dbReference type="ChEBI" id="CHEBI:29105"/>
        <note>catalytic</note>
    </ligand>
</feature>
<evidence type="ECO:0000256" key="5">
    <source>
        <dbReference type="ARBA" id="ARBA00022723"/>
    </source>
</evidence>
<feature type="binding site" evidence="12">
    <location>
        <position position="247"/>
    </location>
    <ligand>
        <name>Zn(2+)</name>
        <dbReference type="ChEBI" id="CHEBI:29105"/>
        <note>catalytic</note>
    </ligand>
</feature>
<dbReference type="CDD" id="cd01283">
    <property type="entry name" value="cytidine_deaminase"/>
    <property type="match status" value="1"/>
</dbReference>
<dbReference type="PROSITE" id="PS51747">
    <property type="entry name" value="CYT_DCMP_DEAMINASES_2"/>
    <property type="match status" value="1"/>
</dbReference>
<sequence>MAANEQSRIAPNDAFTTLTDSEVDFAQRNINRIFRYPLFKRSELISSCYKDGKGRVVMNSSALAKKFWDMDIGEVKPDVLEKYPTLRETISEPLVTRFFKTRGHLVGESQSMRPSNTLGGEHFIAVDTVSSMDLLDSLAQKRTSINLETKMTMQEVVEPVERELVDLALKAMKNAYCPYSKFPVGAALLTKDGKVFSGVNVENASYGGTICAERSAVVSAVTSGYRDFKTIVIATELEEPASPCGLCRQFLVEFGNYDVILVSSSSKKVTKTSVRDLLPGAFTPKSLDEHNIQTS</sequence>
<comment type="function">
    <text evidence="2">This enzyme scavenges exogenous and endogenous cytidine and 2'-deoxycytidine for UMP synthesis.</text>
</comment>
<evidence type="ECO:0000256" key="4">
    <source>
        <dbReference type="ARBA" id="ARBA00012783"/>
    </source>
</evidence>
<keyword evidence="15" id="KW-1185">Reference proteome</keyword>
<dbReference type="GO" id="GO:0004126">
    <property type="term" value="F:cytidine deaminase activity"/>
    <property type="evidence" value="ECO:0007669"/>
    <property type="project" value="UniProtKB-EC"/>
</dbReference>
<evidence type="ECO:0000313" key="14">
    <source>
        <dbReference type="EMBL" id="KAK0398279.1"/>
    </source>
</evidence>
<evidence type="ECO:0000256" key="11">
    <source>
        <dbReference type="PIRSR" id="PIRSR606262-2"/>
    </source>
</evidence>
<evidence type="ECO:0000256" key="9">
    <source>
        <dbReference type="ARBA" id="ARBA00049558"/>
    </source>
</evidence>
<dbReference type="EC" id="3.5.4.5" evidence="4"/>
<dbReference type="InterPro" id="IPR016193">
    <property type="entry name" value="Cytidine_deaminase-like"/>
</dbReference>
<gene>
    <name evidence="14" type="ORF">QR680_002510</name>
</gene>
<evidence type="ECO:0000313" key="15">
    <source>
        <dbReference type="Proteomes" id="UP001175271"/>
    </source>
</evidence>
<keyword evidence="5 12" id="KW-0479">Metal-binding</keyword>
<evidence type="ECO:0000256" key="6">
    <source>
        <dbReference type="ARBA" id="ARBA00022801"/>
    </source>
</evidence>
<comment type="catalytic activity">
    <reaction evidence="9">
        <text>cytidine + H2O + H(+) = uridine + NH4(+)</text>
        <dbReference type="Rhea" id="RHEA:16069"/>
        <dbReference type="ChEBI" id="CHEBI:15377"/>
        <dbReference type="ChEBI" id="CHEBI:15378"/>
        <dbReference type="ChEBI" id="CHEBI:16704"/>
        <dbReference type="ChEBI" id="CHEBI:17562"/>
        <dbReference type="ChEBI" id="CHEBI:28938"/>
        <dbReference type="EC" id="3.5.4.5"/>
    </reaction>
</comment>
<organism evidence="14 15">
    <name type="scientific">Steinernema hermaphroditum</name>
    <dbReference type="NCBI Taxonomy" id="289476"/>
    <lineage>
        <taxon>Eukaryota</taxon>
        <taxon>Metazoa</taxon>
        <taxon>Ecdysozoa</taxon>
        <taxon>Nematoda</taxon>
        <taxon>Chromadorea</taxon>
        <taxon>Rhabditida</taxon>
        <taxon>Tylenchina</taxon>
        <taxon>Panagrolaimomorpha</taxon>
        <taxon>Strongyloidoidea</taxon>
        <taxon>Steinernematidae</taxon>
        <taxon>Steinernema</taxon>
    </lineage>
</organism>
<comment type="cofactor">
    <cofactor evidence="1 12">
        <name>Zn(2+)</name>
        <dbReference type="ChEBI" id="CHEBI:29105"/>
    </cofactor>
</comment>
<evidence type="ECO:0000256" key="7">
    <source>
        <dbReference type="ARBA" id="ARBA00022833"/>
    </source>
</evidence>
<dbReference type="GO" id="GO:0042802">
    <property type="term" value="F:identical protein binding"/>
    <property type="evidence" value="ECO:0007669"/>
    <property type="project" value="UniProtKB-ARBA"/>
</dbReference>
<evidence type="ECO:0000256" key="8">
    <source>
        <dbReference type="ARBA" id="ARBA00032005"/>
    </source>
</evidence>
<evidence type="ECO:0000256" key="1">
    <source>
        <dbReference type="ARBA" id="ARBA00001947"/>
    </source>
</evidence>
<dbReference type="GO" id="GO:0008270">
    <property type="term" value="F:zinc ion binding"/>
    <property type="evidence" value="ECO:0007669"/>
    <property type="project" value="InterPro"/>
</dbReference>
<proteinExistence type="inferred from homology"/>
<dbReference type="GO" id="GO:0072527">
    <property type="term" value="P:pyrimidine-containing compound metabolic process"/>
    <property type="evidence" value="ECO:0007669"/>
    <property type="project" value="UniProtKB-ARBA"/>
</dbReference>
<accession>A0AA39H3W4</accession>
<feature type="active site" description="Proton donor" evidence="10">
    <location>
        <position position="213"/>
    </location>
</feature>
<reference evidence="14" key="1">
    <citation type="submission" date="2023-06" db="EMBL/GenBank/DDBJ databases">
        <title>Genomic analysis of the entomopathogenic nematode Steinernema hermaphroditum.</title>
        <authorList>
            <person name="Schwarz E.M."/>
            <person name="Heppert J.K."/>
            <person name="Baniya A."/>
            <person name="Schwartz H.T."/>
            <person name="Tan C.-H."/>
            <person name="Antoshechkin I."/>
            <person name="Sternberg P.W."/>
            <person name="Goodrich-Blair H."/>
            <person name="Dillman A.R."/>
        </authorList>
    </citation>
    <scope>NUCLEOTIDE SEQUENCE</scope>
    <source>
        <strain evidence="14">PS9179</strain>
        <tissue evidence="14">Whole animal</tissue>
    </source>
</reference>
<dbReference type="InterPro" id="IPR002125">
    <property type="entry name" value="CMP_dCMP_dom"/>
</dbReference>
<dbReference type="InterPro" id="IPR016192">
    <property type="entry name" value="APOBEC/CMP_deaminase_Zn-bd"/>
</dbReference>
<feature type="domain" description="CMP/dCMP-type deaminase" evidence="13">
    <location>
        <begin position="159"/>
        <end position="285"/>
    </location>
</feature>
<dbReference type="NCBIfam" id="NF004064">
    <property type="entry name" value="PRK05578.1"/>
    <property type="match status" value="1"/>
</dbReference>
<protein>
    <recommendedName>
        <fullName evidence="4">cytidine deaminase</fullName>
        <ecNumber evidence="4">3.5.4.5</ecNumber>
    </recommendedName>
    <alternativeName>
        <fullName evidence="8">Cytidine aminohydrolase</fullName>
    </alternativeName>
</protein>
<dbReference type="NCBIfam" id="TIGR01354">
    <property type="entry name" value="cyt_deam_tetra"/>
    <property type="match status" value="1"/>
</dbReference>
<dbReference type="Gene3D" id="3.40.140.10">
    <property type="entry name" value="Cytidine Deaminase, domain 2"/>
    <property type="match status" value="1"/>
</dbReference>
<dbReference type="AlphaFoldDB" id="A0AA39H3W4"/>
<comment type="similarity">
    <text evidence="3">Belongs to the cytidine and deoxycytidylate deaminase family.</text>
</comment>